<evidence type="ECO:0000313" key="1">
    <source>
        <dbReference type="EMBL" id="SCJ78466.1"/>
    </source>
</evidence>
<dbReference type="Gene3D" id="3.40.50.1820">
    <property type="entry name" value="alpha/beta hydrolase"/>
    <property type="match status" value="1"/>
</dbReference>
<dbReference type="AlphaFoldDB" id="A0A1C6J8V4"/>
<accession>A0A1C6J8V4</accession>
<sequence length="250" mass="27354">MSIGYTVNTHQLSQTKLLVWRPDLPKERPLPVLYCTDGDMLQGIEPALTGLLTADSVAAASPCLLVGVYADDRDRDYTPWPAPAVFRGAAPFGGGASGHLQLITKQVLPFIQAQYRVMPGPQAAGIAGYSLGGLFAIYAAYASSAFGFAASMSGSMWFPRWLEYMGQNQPRAGGYYLSLGDTEEKTRHPVMSQVGTCALQAADILRQKVGDDAVTYRWERGDHFTGIPQRHAHMLRWFCRQQALLGHTSQ</sequence>
<dbReference type="Pfam" id="PF00756">
    <property type="entry name" value="Esterase"/>
    <property type="match status" value="1"/>
</dbReference>
<name>A0A1C6J8V4_9FIRM</name>
<gene>
    <name evidence="1" type="ORF">SAMEA3545359_02001</name>
</gene>
<dbReference type="EMBL" id="FMHG01000001">
    <property type="protein sequence ID" value="SCJ78466.1"/>
    <property type="molecule type" value="Genomic_DNA"/>
</dbReference>
<dbReference type="InterPro" id="IPR050583">
    <property type="entry name" value="Mycobacterial_A85_antigen"/>
</dbReference>
<organism evidence="1">
    <name type="scientific">uncultured Anaerotruncus sp</name>
    <dbReference type="NCBI Taxonomy" id="905011"/>
    <lineage>
        <taxon>Bacteria</taxon>
        <taxon>Bacillati</taxon>
        <taxon>Bacillota</taxon>
        <taxon>Clostridia</taxon>
        <taxon>Eubacteriales</taxon>
        <taxon>Oscillospiraceae</taxon>
        <taxon>Anaerotruncus</taxon>
        <taxon>environmental samples</taxon>
    </lineage>
</organism>
<dbReference type="InterPro" id="IPR029058">
    <property type="entry name" value="AB_hydrolase_fold"/>
</dbReference>
<proteinExistence type="predicted"/>
<dbReference type="InterPro" id="IPR000801">
    <property type="entry name" value="Esterase-like"/>
</dbReference>
<reference evidence="1" key="1">
    <citation type="submission" date="2015-09" db="EMBL/GenBank/DDBJ databases">
        <authorList>
            <consortium name="Pathogen Informatics"/>
        </authorList>
    </citation>
    <scope>NUCLEOTIDE SEQUENCE</scope>
    <source>
        <strain evidence="1">2789STDY5834896</strain>
    </source>
</reference>
<dbReference type="PANTHER" id="PTHR48098:SF6">
    <property type="entry name" value="FERRI-BACILLIBACTIN ESTERASE BESA"/>
    <property type="match status" value="1"/>
</dbReference>
<protein>
    <submittedName>
        <fullName evidence="1">Enterobactin/ferric enterobactin esterase</fullName>
    </submittedName>
</protein>
<dbReference type="PANTHER" id="PTHR48098">
    <property type="entry name" value="ENTEROCHELIN ESTERASE-RELATED"/>
    <property type="match status" value="1"/>
</dbReference>
<dbReference type="SUPFAM" id="SSF53474">
    <property type="entry name" value="alpha/beta-Hydrolases"/>
    <property type="match status" value="1"/>
</dbReference>